<dbReference type="AlphaFoldDB" id="B7PUN1"/>
<evidence type="ECO:0000313" key="3">
    <source>
        <dbReference type="EnsemblMetazoa" id="ISCW007345-PA"/>
    </source>
</evidence>
<evidence type="ECO:0000313" key="2">
    <source>
        <dbReference type="EMBL" id="EEC10303.1"/>
    </source>
</evidence>
<feature type="region of interest" description="Disordered" evidence="1">
    <location>
        <begin position="1"/>
        <end position="52"/>
    </location>
</feature>
<reference evidence="3" key="2">
    <citation type="submission" date="2020-05" db="UniProtKB">
        <authorList>
            <consortium name="EnsemblMetazoa"/>
        </authorList>
    </citation>
    <scope>IDENTIFICATION</scope>
    <source>
        <strain evidence="3">wikel</strain>
    </source>
</reference>
<dbReference type="InParanoid" id="B7PUN1"/>
<dbReference type="VEuPathDB" id="VectorBase:ISCI007345"/>
<organism>
    <name type="scientific">Ixodes scapularis</name>
    <name type="common">Black-legged tick</name>
    <name type="synonym">Deer tick</name>
    <dbReference type="NCBI Taxonomy" id="6945"/>
    <lineage>
        <taxon>Eukaryota</taxon>
        <taxon>Metazoa</taxon>
        <taxon>Ecdysozoa</taxon>
        <taxon>Arthropoda</taxon>
        <taxon>Chelicerata</taxon>
        <taxon>Arachnida</taxon>
        <taxon>Acari</taxon>
        <taxon>Parasitiformes</taxon>
        <taxon>Ixodida</taxon>
        <taxon>Ixodoidea</taxon>
        <taxon>Ixodidae</taxon>
        <taxon>Ixodinae</taxon>
        <taxon>Ixodes</taxon>
    </lineage>
</organism>
<dbReference type="PaxDb" id="6945-B7PUN1"/>
<dbReference type="EnsemblMetazoa" id="ISCW007345-RA">
    <property type="protein sequence ID" value="ISCW007345-PA"/>
    <property type="gene ID" value="ISCW007345"/>
</dbReference>
<dbReference type="VEuPathDB" id="VectorBase:ISCW007345"/>
<dbReference type="EMBL" id="DS793820">
    <property type="protein sequence ID" value="EEC10303.1"/>
    <property type="molecule type" value="Genomic_DNA"/>
</dbReference>
<evidence type="ECO:0000313" key="4">
    <source>
        <dbReference type="Proteomes" id="UP000001555"/>
    </source>
</evidence>
<dbReference type="Proteomes" id="UP000001555">
    <property type="component" value="Unassembled WGS sequence"/>
</dbReference>
<protein>
    <submittedName>
        <fullName evidence="2 3">Uncharacterized protein</fullName>
    </submittedName>
</protein>
<accession>B7PUN1</accession>
<dbReference type="HOGENOM" id="CLU_2252959_0_0_1"/>
<dbReference type="EMBL" id="ABJB010676546">
    <property type="status" value="NOT_ANNOTATED_CDS"/>
    <property type="molecule type" value="Genomic_DNA"/>
</dbReference>
<sequence length="104" mass="11856">MDPRGATSSSRRSRTARAADNWQTPPVRIAVPLEHRERRRRSSSVPPPNSPVYHQVYHGYHHPARILLVLRPLQPAIKSAGLPERGKKERKKVVTFNNTTTVYV</sequence>
<proteinExistence type="predicted"/>
<evidence type="ECO:0000256" key="1">
    <source>
        <dbReference type="SAM" id="MobiDB-lite"/>
    </source>
</evidence>
<name>B7PUN1_IXOSC</name>
<gene>
    <name evidence="2" type="ORF">IscW_ISCW007345</name>
</gene>
<keyword evidence="4" id="KW-1185">Reference proteome</keyword>
<feature type="compositionally biased region" description="Low complexity" evidence="1">
    <location>
        <begin position="1"/>
        <end position="10"/>
    </location>
</feature>
<reference evidence="2 4" key="1">
    <citation type="submission" date="2008-03" db="EMBL/GenBank/DDBJ databases">
        <title>Annotation of Ixodes scapularis.</title>
        <authorList>
            <consortium name="Ixodes scapularis Genome Project Consortium"/>
            <person name="Caler E."/>
            <person name="Hannick L.I."/>
            <person name="Bidwell S."/>
            <person name="Joardar V."/>
            <person name="Thiagarajan M."/>
            <person name="Amedeo P."/>
            <person name="Galinsky K.J."/>
            <person name="Schobel S."/>
            <person name="Inman J."/>
            <person name="Hostetler J."/>
            <person name="Miller J."/>
            <person name="Hammond M."/>
            <person name="Megy K."/>
            <person name="Lawson D."/>
            <person name="Kodira C."/>
            <person name="Sutton G."/>
            <person name="Meyer J."/>
            <person name="Hill C.A."/>
            <person name="Birren B."/>
            <person name="Nene V."/>
            <person name="Collins F."/>
            <person name="Alarcon-Chaidez F."/>
            <person name="Wikel S."/>
            <person name="Strausberg R."/>
        </authorList>
    </citation>
    <scope>NUCLEOTIDE SEQUENCE [LARGE SCALE GENOMIC DNA]</scope>
    <source>
        <strain evidence="4">Wikel</strain>
        <strain evidence="2">Wikel colony</strain>
    </source>
</reference>